<dbReference type="Proteomes" id="UP001292094">
    <property type="component" value="Unassembled WGS sequence"/>
</dbReference>
<feature type="repeat" description="RCC1" evidence="10">
    <location>
        <begin position="358"/>
        <end position="426"/>
    </location>
</feature>
<accession>A0AAE1PKK0</accession>
<dbReference type="InterPro" id="IPR058923">
    <property type="entry name" value="RCC1-like_dom"/>
</dbReference>
<evidence type="ECO:0000256" key="10">
    <source>
        <dbReference type="PROSITE-ProRule" id="PRU00235"/>
    </source>
</evidence>
<dbReference type="PROSITE" id="PS00626">
    <property type="entry name" value="RCC1_2"/>
    <property type="match status" value="3"/>
</dbReference>
<dbReference type="Gene3D" id="3.90.1750.10">
    <property type="entry name" value="Hect, E3 ligase catalytic domains"/>
    <property type="match status" value="1"/>
</dbReference>
<dbReference type="InterPro" id="IPR002401">
    <property type="entry name" value="Cyt_P450_E_grp-I"/>
</dbReference>
<dbReference type="CDD" id="cd00078">
    <property type="entry name" value="HECTc"/>
    <property type="match status" value="1"/>
</dbReference>
<keyword evidence="7" id="KW-0503">Monooxygenase</keyword>
<dbReference type="Gene3D" id="1.10.630.10">
    <property type="entry name" value="Cytochrome P450"/>
    <property type="match status" value="1"/>
</dbReference>
<dbReference type="GO" id="GO:0016705">
    <property type="term" value="F:oxidoreductase activity, acting on paired donors, with incorporation or reduction of molecular oxygen"/>
    <property type="evidence" value="ECO:0007669"/>
    <property type="project" value="InterPro"/>
</dbReference>
<reference evidence="13" key="1">
    <citation type="submission" date="2023-11" db="EMBL/GenBank/DDBJ databases">
        <title>Genome assemblies of two species of porcelain crab, Petrolisthes cinctipes and Petrolisthes manimaculis (Anomura: Porcellanidae).</title>
        <authorList>
            <person name="Angst P."/>
        </authorList>
    </citation>
    <scope>NUCLEOTIDE SEQUENCE</scope>
    <source>
        <strain evidence="13">PB745_02</strain>
        <tissue evidence="13">Gill</tissue>
    </source>
</reference>
<keyword evidence="14" id="KW-1185">Reference proteome</keyword>
<feature type="active site" description="Glycyl thioester intermediate" evidence="9">
    <location>
        <position position="1054"/>
    </location>
</feature>
<dbReference type="SUPFAM" id="SSF48264">
    <property type="entry name" value="Cytochrome P450"/>
    <property type="match status" value="1"/>
</dbReference>
<feature type="repeat" description="RCC1" evidence="10">
    <location>
        <begin position="142"/>
        <end position="194"/>
    </location>
</feature>
<keyword evidence="8" id="KW-0349">Heme</keyword>
<dbReference type="Gene3D" id="3.30.2160.10">
    <property type="entry name" value="Hect, E3 ligase catalytic domain"/>
    <property type="match status" value="1"/>
</dbReference>
<feature type="repeat" description="RCC1" evidence="10">
    <location>
        <begin position="248"/>
        <end position="304"/>
    </location>
</feature>
<dbReference type="PRINTS" id="PR00463">
    <property type="entry name" value="EP450I"/>
</dbReference>
<gene>
    <name evidence="13" type="ORF">Pmani_018349</name>
</gene>
<organism evidence="13 14">
    <name type="scientific">Petrolisthes manimaculis</name>
    <dbReference type="NCBI Taxonomy" id="1843537"/>
    <lineage>
        <taxon>Eukaryota</taxon>
        <taxon>Metazoa</taxon>
        <taxon>Ecdysozoa</taxon>
        <taxon>Arthropoda</taxon>
        <taxon>Crustacea</taxon>
        <taxon>Multicrustacea</taxon>
        <taxon>Malacostraca</taxon>
        <taxon>Eumalacostraca</taxon>
        <taxon>Eucarida</taxon>
        <taxon>Decapoda</taxon>
        <taxon>Pleocyemata</taxon>
        <taxon>Anomura</taxon>
        <taxon>Galatheoidea</taxon>
        <taxon>Porcellanidae</taxon>
        <taxon>Petrolisthes</taxon>
    </lineage>
</organism>
<dbReference type="PROSITE" id="PS50237">
    <property type="entry name" value="HECT"/>
    <property type="match status" value="1"/>
</dbReference>
<feature type="repeat" description="RCC1" evidence="10">
    <location>
        <begin position="305"/>
        <end position="356"/>
    </location>
</feature>
<dbReference type="PROSITE" id="PS00086">
    <property type="entry name" value="CYTOCHROME_P450"/>
    <property type="match status" value="1"/>
</dbReference>
<evidence type="ECO:0000256" key="11">
    <source>
        <dbReference type="SAM" id="Phobius"/>
    </source>
</evidence>
<feature type="binding site" description="axial binding residue" evidence="8">
    <location>
        <position position="1586"/>
    </location>
    <ligand>
        <name>heme</name>
        <dbReference type="ChEBI" id="CHEBI:30413"/>
    </ligand>
    <ligandPart>
        <name>Fe</name>
        <dbReference type="ChEBI" id="CHEBI:18248"/>
    </ligandPart>
</feature>
<dbReference type="GO" id="GO:0004842">
    <property type="term" value="F:ubiquitin-protein transferase activity"/>
    <property type="evidence" value="ECO:0007669"/>
    <property type="project" value="InterPro"/>
</dbReference>
<dbReference type="GO" id="GO:0005506">
    <property type="term" value="F:iron ion binding"/>
    <property type="evidence" value="ECO:0007669"/>
    <property type="project" value="InterPro"/>
</dbReference>
<evidence type="ECO:0000256" key="2">
    <source>
        <dbReference type="ARBA" id="ARBA00010617"/>
    </source>
</evidence>
<feature type="domain" description="HECT" evidence="12">
    <location>
        <begin position="760"/>
        <end position="1092"/>
    </location>
</feature>
<dbReference type="GO" id="GO:0020037">
    <property type="term" value="F:heme binding"/>
    <property type="evidence" value="ECO:0007669"/>
    <property type="project" value="InterPro"/>
</dbReference>
<keyword evidence="5" id="KW-0677">Repeat</keyword>
<dbReference type="InterPro" id="IPR036396">
    <property type="entry name" value="Cyt_P450_sf"/>
</dbReference>
<feature type="repeat" description="RCC1" evidence="10">
    <location>
        <begin position="92"/>
        <end position="141"/>
    </location>
</feature>
<keyword evidence="4" id="KW-0808">Transferase</keyword>
<feature type="transmembrane region" description="Helical" evidence="11">
    <location>
        <begin position="1142"/>
        <end position="1160"/>
    </location>
</feature>
<evidence type="ECO:0000256" key="1">
    <source>
        <dbReference type="ARBA" id="ARBA00004496"/>
    </source>
</evidence>
<comment type="cofactor">
    <cofactor evidence="8">
        <name>heme</name>
        <dbReference type="ChEBI" id="CHEBI:30413"/>
    </cofactor>
</comment>
<dbReference type="InterPro" id="IPR017972">
    <property type="entry name" value="Cyt_P450_CS"/>
</dbReference>
<protein>
    <recommendedName>
        <fullName evidence="12">HECT domain-containing protein</fullName>
    </recommendedName>
</protein>
<dbReference type="InterPro" id="IPR000408">
    <property type="entry name" value="Reg_chr_condens"/>
</dbReference>
<dbReference type="GO" id="GO:0009966">
    <property type="term" value="P:regulation of signal transduction"/>
    <property type="evidence" value="ECO:0007669"/>
    <property type="project" value="UniProtKB-ARBA"/>
</dbReference>
<keyword evidence="3" id="KW-0963">Cytoplasm</keyword>
<dbReference type="PANTHER" id="PTHR45622:SF76">
    <property type="entry name" value="HECT AND RLD DOMAIN CONTAINING E3 UBIQUITIN LIGASE 4, ISOFORM C"/>
    <property type="match status" value="1"/>
</dbReference>
<dbReference type="FunFam" id="3.30.2160.10:FF:000004">
    <property type="entry name" value="probable E3 ubiquitin-protein ligase HERC4 isoform X1"/>
    <property type="match status" value="1"/>
</dbReference>
<dbReference type="InterPro" id="IPR009091">
    <property type="entry name" value="RCC1/BLIP-II"/>
</dbReference>
<feature type="repeat" description="RCC1" evidence="10">
    <location>
        <begin position="38"/>
        <end position="91"/>
    </location>
</feature>
<dbReference type="SUPFAM" id="SSF56204">
    <property type="entry name" value="Hect, E3 ligase catalytic domain"/>
    <property type="match status" value="1"/>
</dbReference>
<keyword evidence="6 9" id="KW-0833">Ubl conjugation pathway</keyword>
<dbReference type="GO" id="GO:0005737">
    <property type="term" value="C:cytoplasm"/>
    <property type="evidence" value="ECO:0007669"/>
    <property type="project" value="UniProtKB-SubCell"/>
</dbReference>
<dbReference type="SMART" id="SM00119">
    <property type="entry name" value="HECTc"/>
    <property type="match status" value="1"/>
</dbReference>
<dbReference type="InterPro" id="IPR051709">
    <property type="entry name" value="Ub-ligase/GTPase-reg"/>
</dbReference>
<evidence type="ECO:0000256" key="3">
    <source>
        <dbReference type="ARBA" id="ARBA00022490"/>
    </source>
</evidence>
<sequence>MSSGNFTGACCDCLHNAMASSVSEDEATQQSSVVWSGRRMYCWGSTVHGELGVGAPEVEQLPLPTFMDFTDSWNIVQVSSGLSHSLLLSEEGQVYSCGNNELGQLGHSKITRVPEKIDALENYTIAQIAAGDQHSLALTNWGLIYAWGENGYGQLGINSSEEVISTPHLIKSLARKQVVQVAGGANHTLALTLDGEVYSWGQNNLGQLGMRQQSSQQREPVLVSALLGMPVVLVVAGGHHSAALSQAGFLATWGSNKYGQLGYKTDNETNCSTAPALVPNLATYSDPVVYVALGESHTAALDAHGKLWTFGHGRYGQLGHGSSDDISVPRTCLDLVGSKVTQAACGRCHTLVFLPSQGQVYAFGQGMSGQLGIKTPHNCNLPQVVVGPWVSPRGMTLMQGTSDSVPKIYVQKIFAGGDVSMARVSKQPNTASNFLNTIPCKQPTFIMEERVNEMVSIEEDDMIDDELFTYIETVFGSMSCWNRSFLIGEGADKHSHGLDYRLAEEYTAKLGRVHRESIKEMVYSSVMSVVKQLSTPMLSIESLRCFVLLPLLAYFLDSTNMKDIQLPYAEALLGLEKHKATVFKSWMKALPLDFTSRLLTIYKSVIIHMLNNAQHSQTDVNRRVLLSALKVLNQLHEGNFQESSRVARLAYEEFYIPEIAEKIDIRSDYLNWINNRIRPVYRSESPISFCEYPFLFDAQAKTLLLRCDATRQMQGAIQEAVINSNPMLWLFDPAQIQFLNINIHRNNIVDDTIQQLLHHGVTDYKRPLKVHFIGEEAEDAGGVRKEFFLLLLREILNPDYGMFTQYPETNNIWFKEGTLEAAATYSLIGIVCGLAIYNFTIINLPFPLALYKKLLGQSVGLDDLADFDPHLTRNLHELLEYEGNDVEEVFCLNFTVTQQFYDVTNSIPLKPGGDDIPVTSQNKQEYVDLLVDYKLTSSIAKQYQAFHDGFYRVCGGGILKLFQPMELMALVTGNENFNWAELEQNTEYKGEYHQEHEVIKMFWEVFHVLSTDQKKQFLIFLTGTDRIPILGMKAVKMIIQSTKDDSFLPVAHTCISQLDLPVYSTKEKLRYKLLQAIQQRKDRGGGAGAGTNCVCASATAIKFDYALVVVWTLEWSLIITLQRKIRYRMTWQVEMVEWSSSLLTYTFLTLLTVMLANWFYKRQQKILLIEKIPGPKALPILGNALEVNVEPRELFKRLNSFCDFGGVTRLWLGQVPYCLVTQANAVEVILSSNKHLDKSLDYTFLHPWLGTGLLTSTGSKWHSRRKMLTPAFHFKILEDFLEVFNSQSTKMVEKLAQRADGQPFDIFPYITLCTLDVICETAMGVNIKAQDNSDSDYVKAVYRIGALVQQRQARPWLQPDLLYRLIGSSKEHDACLKILHDVSYGTIRSRRIEFQKEKKNKLANQMDDVVIGKKRRLAFLDLLLEYSEEGRGLSDEDIREEVDTFMFEGHDTTAAAINWSLYLLGCHPEIQARVHEELDMIFSSPDQPVTMAELREMKLTENCIKEALRLFPSVPFLGRELQEETILDNYRIPEGTTVVVATYKLHRDPDQFPDPERFDPNRFLPENISKRHPYAYVPFSAGPRNCIGQKFAMMEEKILLSSILRKYRAESCTRREDLRLLGELILRPENGNTVKLFPRM</sequence>
<evidence type="ECO:0000313" key="14">
    <source>
        <dbReference type="Proteomes" id="UP001292094"/>
    </source>
</evidence>
<proteinExistence type="inferred from homology"/>
<keyword evidence="8" id="KW-0408">Iron</keyword>
<keyword evidence="11" id="KW-0812">Transmembrane</keyword>
<dbReference type="CDD" id="cd20660">
    <property type="entry name" value="CYP4V-like"/>
    <property type="match status" value="1"/>
</dbReference>
<dbReference type="PROSITE" id="PS50012">
    <property type="entry name" value="RCC1_3"/>
    <property type="match status" value="7"/>
</dbReference>
<feature type="repeat" description="RCC1" evidence="10">
    <location>
        <begin position="195"/>
        <end position="247"/>
    </location>
</feature>
<dbReference type="PANTHER" id="PTHR45622">
    <property type="entry name" value="UBIQUITIN-PROTEIN LIGASE E3A-RELATED"/>
    <property type="match status" value="1"/>
</dbReference>
<dbReference type="Pfam" id="PF00632">
    <property type="entry name" value="HECT"/>
    <property type="match status" value="1"/>
</dbReference>
<dbReference type="Pfam" id="PF00067">
    <property type="entry name" value="p450"/>
    <property type="match status" value="1"/>
</dbReference>
<comment type="subcellular location">
    <subcellularLocation>
        <location evidence="1">Cytoplasm</location>
    </subcellularLocation>
</comment>
<dbReference type="GO" id="GO:0004497">
    <property type="term" value="F:monooxygenase activity"/>
    <property type="evidence" value="ECO:0007669"/>
    <property type="project" value="UniProtKB-KW"/>
</dbReference>
<dbReference type="SUPFAM" id="SSF50985">
    <property type="entry name" value="RCC1/BLIP-II"/>
    <property type="match status" value="1"/>
</dbReference>
<keyword evidence="11" id="KW-1133">Transmembrane helix</keyword>
<dbReference type="EMBL" id="JAWZYT010001682">
    <property type="protein sequence ID" value="KAK4310063.1"/>
    <property type="molecule type" value="Genomic_DNA"/>
</dbReference>
<dbReference type="InterPro" id="IPR000569">
    <property type="entry name" value="HECT_dom"/>
</dbReference>
<evidence type="ECO:0000256" key="7">
    <source>
        <dbReference type="ARBA" id="ARBA00023033"/>
    </source>
</evidence>
<keyword evidence="8" id="KW-0479">Metal-binding</keyword>
<evidence type="ECO:0000256" key="8">
    <source>
        <dbReference type="PIRSR" id="PIRSR602401-1"/>
    </source>
</evidence>
<dbReference type="InterPro" id="IPR035983">
    <property type="entry name" value="Hect_E3_ubiquitin_ligase"/>
</dbReference>
<evidence type="ECO:0000256" key="4">
    <source>
        <dbReference type="ARBA" id="ARBA00022679"/>
    </source>
</evidence>
<keyword evidence="11" id="KW-0472">Membrane</keyword>
<name>A0AAE1PKK0_9EUCA</name>
<evidence type="ECO:0000256" key="5">
    <source>
        <dbReference type="ARBA" id="ARBA00022737"/>
    </source>
</evidence>
<dbReference type="FunFam" id="3.30.2410.10:FF:000003">
    <property type="entry name" value="probable E3 ubiquitin-protein ligase HERC4 isoform X1"/>
    <property type="match status" value="1"/>
</dbReference>
<evidence type="ECO:0000313" key="13">
    <source>
        <dbReference type="EMBL" id="KAK4310063.1"/>
    </source>
</evidence>
<comment type="similarity">
    <text evidence="2">Belongs to the cytochrome P450 family.</text>
</comment>
<keyword evidence="7" id="KW-0560">Oxidoreductase</keyword>
<comment type="caution">
    <text evidence="13">The sequence shown here is derived from an EMBL/GenBank/DDBJ whole genome shotgun (WGS) entry which is preliminary data.</text>
</comment>
<dbReference type="InterPro" id="IPR001128">
    <property type="entry name" value="Cyt_P450"/>
</dbReference>
<dbReference type="Gene3D" id="2.130.10.30">
    <property type="entry name" value="Regulator of chromosome condensation 1/beta-lactamase-inhibitor protein II"/>
    <property type="match status" value="2"/>
</dbReference>
<dbReference type="PRINTS" id="PR00385">
    <property type="entry name" value="P450"/>
</dbReference>
<evidence type="ECO:0000259" key="12">
    <source>
        <dbReference type="PROSITE" id="PS50237"/>
    </source>
</evidence>
<dbReference type="Gene3D" id="3.30.2410.10">
    <property type="entry name" value="Hect, E3 ligase catalytic domain"/>
    <property type="match status" value="1"/>
</dbReference>
<dbReference type="Pfam" id="PF25390">
    <property type="entry name" value="WD40_RLD"/>
    <property type="match status" value="1"/>
</dbReference>
<evidence type="ECO:0000256" key="6">
    <source>
        <dbReference type="ARBA" id="ARBA00022786"/>
    </source>
</evidence>
<evidence type="ECO:0000256" key="9">
    <source>
        <dbReference type="PROSITE-ProRule" id="PRU00104"/>
    </source>
</evidence>